<protein>
    <recommendedName>
        <fullName evidence="5">Head-tail adaptor protein</fullName>
    </recommendedName>
</protein>
<keyword evidence="3" id="KW-1185">Reference proteome</keyword>
<evidence type="ECO:0000313" key="4">
    <source>
        <dbReference type="Proteomes" id="UP000528608"/>
    </source>
</evidence>
<reference evidence="1 4" key="3">
    <citation type="submission" date="2020-08" db="EMBL/GenBank/DDBJ databases">
        <title>Genomic Encyclopedia of Type Strains, Phase III (KMG-III): the genomes of soil and plant-associated and newly described type strains.</title>
        <authorList>
            <person name="Whitman W."/>
        </authorList>
    </citation>
    <scope>NUCLEOTIDE SEQUENCE [LARGE SCALE GENOMIC DNA]</scope>
    <source>
        <strain evidence="1 4">CECT 3259</strain>
    </source>
</reference>
<evidence type="ECO:0000313" key="1">
    <source>
        <dbReference type="EMBL" id="MBB5123260.1"/>
    </source>
</evidence>
<evidence type="ECO:0008006" key="5">
    <source>
        <dbReference type="Google" id="ProtNLM"/>
    </source>
</evidence>
<name>A0A2N8NLY9_STREU</name>
<dbReference type="EMBL" id="LGUI01000017">
    <property type="protein sequence ID" value="PNE29783.1"/>
    <property type="molecule type" value="Genomic_DNA"/>
</dbReference>
<dbReference type="AlphaFoldDB" id="A0A2N8NLY9"/>
<accession>A0A2N8NLY9</accession>
<gene>
    <name evidence="2" type="ORF">AF335_33060</name>
    <name evidence="1" type="ORF">FHS36_006742</name>
</gene>
<comment type="caution">
    <text evidence="2">The sequence shown here is derived from an EMBL/GenBank/DDBJ whole genome shotgun (WGS) entry which is preliminary data.</text>
</comment>
<proteinExistence type="predicted"/>
<dbReference type="RefSeq" id="WP_184744106.1">
    <property type="nucleotide sequence ID" value="NZ_JACHJF010000056.1"/>
</dbReference>
<reference evidence="3" key="1">
    <citation type="submission" date="2015-07" db="EMBL/GenBank/DDBJ databases">
        <authorList>
            <person name="Graham D.E."/>
            <person name="Giannone R.J."/>
            <person name="Gulvik C.A."/>
            <person name="Hettich R.L."/>
            <person name="Klingeman D.M."/>
            <person name="Mahan K.M."/>
            <person name="Parry R.J."/>
            <person name="Spain J.C."/>
        </authorList>
    </citation>
    <scope>NUCLEOTIDE SEQUENCE [LARGE SCALE GENOMIC DNA]</scope>
    <source>
        <strain evidence="3">ATCC 27428</strain>
    </source>
</reference>
<organism evidence="2 3">
    <name type="scientific">Streptomyces eurocidicus</name>
    <name type="common">Streptoverticillium eurocidicus</name>
    <dbReference type="NCBI Taxonomy" id="66423"/>
    <lineage>
        <taxon>Bacteria</taxon>
        <taxon>Bacillati</taxon>
        <taxon>Actinomycetota</taxon>
        <taxon>Actinomycetes</taxon>
        <taxon>Kitasatosporales</taxon>
        <taxon>Streptomycetaceae</taxon>
        <taxon>Streptomyces</taxon>
    </lineage>
</organism>
<dbReference type="EMBL" id="JACHJF010000056">
    <property type="protein sequence ID" value="MBB5123260.1"/>
    <property type="molecule type" value="Genomic_DNA"/>
</dbReference>
<dbReference type="Proteomes" id="UP000528608">
    <property type="component" value="Unassembled WGS sequence"/>
</dbReference>
<evidence type="ECO:0000313" key="3">
    <source>
        <dbReference type="Proteomes" id="UP000235945"/>
    </source>
</evidence>
<sequence length="107" mass="12360">MLFTEHVEVHRAPLAPTAYTNHRDWQQAVRVWSGRASVQPDRSFEARSPARETAQERLVLYLPAGADVDSADRVLWRGLWFEVDGEPARWAQGSLSHVRIRAWRVVR</sequence>
<evidence type="ECO:0000313" key="2">
    <source>
        <dbReference type="EMBL" id="PNE29783.1"/>
    </source>
</evidence>
<dbReference type="Proteomes" id="UP000235945">
    <property type="component" value="Unassembled WGS sequence"/>
</dbReference>
<reference evidence="2" key="2">
    <citation type="submission" date="2015-07" db="EMBL/GenBank/DDBJ databases">
        <authorList>
            <person name="Noorani M."/>
        </authorList>
    </citation>
    <scope>NUCLEOTIDE SEQUENCE [LARGE SCALE GENOMIC DNA]</scope>
    <source>
        <strain evidence="2">ATCC 27428</strain>
    </source>
</reference>